<protein>
    <submittedName>
        <fullName evidence="1">Uncharacterized protein</fullName>
    </submittedName>
</protein>
<gene>
    <name evidence="1" type="ORF">PPROV_000344700</name>
</gene>
<evidence type="ECO:0000313" key="2">
    <source>
        <dbReference type="Proteomes" id="UP000660262"/>
    </source>
</evidence>
<organism evidence="1 2">
    <name type="scientific">Pycnococcus provasolii</name>
    <dbReference type="NCBI Taxonomy" id="41880"/>
    <lineage>
        <taxon>Eukaryota</taxon>
        <taxon>Viridiplantae</taxon>
        <taxon>Chlorophyta</taxon>
        <taxon>Pseudoscourfieldiophyceae</taxon>
        <taxon>Pseudoscourfieldiales</taxon>
        <taxon>Pycnococcaceae</taxon>
        <taxon>Pycnococcus</taxon>
    </lineage>
</organism>
<proteinExistence type="predicted"/>
<name>A0A830HC93_9CHLO</name>
<dbReference type="Proteomes" id="UP000660262">
    <property type="component" value="Unassembled WGS sequence"/>
</dbReference>
<sequence length="226" mass="23439">MPAARQLVYARLPATAAPQAISALADATSAAAFVTADTCVDVLALETSAQTHGSSLASSAEVTPTRVRLDEGDTGAPEDYMPVAGPMARQLLDDDAVAAPSTPGATPSRTVVVMIGLVATSDEAADALVKMANTLPVDRLGYSPELGVATWGLFRTQRQFLWMHVCHIAPTSQQQQPVLSSPPFFMGMASVDESSVRVLDAGPGDALSGATAKLAVGLLPRPWRAV</sequence>
<keyword evidence="2" id="KW-1185">Reference proteome</keyword>
<dbReference type="EMBL" id="BNJQ01000008">
    <property type="protein sequence ID" value="GHP04694.1"/>
    <property type="molecule type" value="Genomic_DNA"/>
</dbReference>
<comment type="caution">
    <text evidence="1">The sequence shown here is derived from an EMBL/GenBank/DDBJ whole genome shotgun (WGS) entry which is preliminary data.</text>
</comment>
<accession>A0A830HC93</accession>
<evidence type="ECO:0000313" key="1">
    <source>
        <dbReference type="EMBL" id="GHP04694.1"/>
    </source>
</evidence>
<reference evidence="1" key="1">
    <citation type="submission" date="2020-10" db="EMBL/GenBank/DDBJ databases">
        <title>Unveiling of a novel bifunctional photoreceptor, Dualchrome1, isolated from a cosmopolitan green alga.</title>
        <authorList>
            <person name="Suzuki S."/>
            <person name="Kawachi M."/>
        </authorList>
    </citation>
    <scope>NUCLEOTIDE SEQUENCE</scope>
    <source>
        <strain evidence="1">NIES 2893</strain>
    </source>
</reference>
<dbReference type="AlphaFoldDB" id="A0A830HC93"/>